<keyword evidence="4" id="KW-0227">DNA damage</keyword>
<keyword evidence="8" id="KW-0238">DNA-binding</keyword>
<dbReference type="PROSITE" id="PS51068">
    <property type="entry name" value="FPG_CAT"/>
    <property type="match status" value="1"/>
</dbReference>
<comment type="caution">
    <text evidence="16">The sequence shown here is derived from an EMBL/GenBank/DDBJ whole genome shotgun (WGS) entry which is preliminary data.</text>
</comment>
<gene>
    <name evidence="16" type="ORF">GCM10025790_28040</name>
</gene>
<dbReference type="CDD" id="cd08973">
    <property type="entry name" value="BaFpgNei_N_1"/>
    <property type="match status" value="1"/>
</dbReference>
<name>A0ABP9G7U5_9MICC</name>
<evidence type="ECO:0000256" key="12">
    <source>
        <dbReference type="ARBA" id="ARBA00023295"/>
    </source>
</evidence>
<reference evidence="17" key="1">
    <citation type="journal article" date="2019" name="Int. J. Syst. Evol. Microbiol.">
        <title>The Global Catalogue of Microorganisms (GCM) 10K type strain sequencing project: providing services to taxonomists for standard genome sequencing and annotation.</title>
        <authorList>
            <consortium name="The Broad Institute Genomics Platform"/>
            <consortium name="The Broad Institute Genome Sequencing Center for Infectious Disease"/>
            <person name="Wu L."/>
            <person name="Ma J."/>
        </authorList>
    </citation>
    <scope>NUCLEOTIDE SEQUENCE [LARGE SCALE GENOMIC DNA]</scope>
    <source>
        <strain evidence="17">JCM 19129</strain>
    </source>
</reference>
<dbReference type="SUPFAM" id="SSF81624">
    <property type="entry name" value="N-terminal domain of MutM-like DNA repair proteins"/>
    <property type="match status" value="1"/>
</dbReference>
<proteinExistence type="inferred from homology"/>
<keyword evidence="11" id="KW-0511">Multifunctional enzyme</keyword>
<dbReference type="SMART" id="SM01232">
    <property type="entry name" value="H2TH"/>
    <property type="match status" value="1"/>
</dbReference>
<keyword evidence="6" id="KW-0378">Hydrolase</keyword>
<keyword evidence="7" id="KW-0862">Zinc</keyword>
<evidence type="ECO:0000256" key="5">
    <source>
        <dbReference type="ARBA" id="ARBA00022771"/>
    </source>
</evidence>
<dbReference type="PANTHER" id="PTHR22993">
    <property type="entry name" value="FORMAMIDOPYRIMIDINE-DNA GLYCOSYLASE"/>
    <property type="match status" value="1"/>
</dbReference>
<dbReference type="InterPro" id="IPR015886">
    <property type="entry name" value="H2TH_FPG"/>
</dbReference>
<evidence type="ECO:0000256" key="8">
    <source>
        <dbReference type="ARBA" id="ARBA00023125"/>
    </source>
</evidence>
<dbReference type="SUPFAM" id="SSF46946">
    <property type="entry name" value="S13-like H2TH domain"/>
    <property type="match status" value="1"/>
</dbReference>
<dbReference type="Pfam" id="PF06831">
    <property type="entry name" value="H2TH"/>
    <property type="match status" value="1"/>
</dbReference>
<dbReference type="InterPro" id="IPR000214">
    <property type="entry name" value="Znf_DNA_glyclase/AP_lyase"/>
</dbReference>
<sequence length="283" mass="30568">MPELPEVHALAADLSSRLGGRHVERLDLLSFTALKTFDPPASALNGLQVQAVTRHGKFLDFVIGELHLVVHLALAGWIRWREDAPPSARPRKSAIAARLVLEDGSGVDFTEAGTKKSLALYLVKDPAEVPGIAQLGPDALAVNQEEFAQLLAGQGKARIKTVLRKQSVLAGIGNAYSDEILHAARMSPFHPADMNDDDAARLYAAMRQVLLGAIDRTEGHPASELKKEKKSALSVHGRFGESCPVCADSVQQVVYADSSFQYCPTCQTGGKKLSDRGMDRLLK</sequence>
<keyword evidence="12" id="KW-0326">Glycosidase</keyword>
<dbReference type="EMBL" id="BAABLW010000007">
    <property type="protein sequence ID" value="GAA4928090.1"/>
    <property type="molecule type" value="Genomic_DNA"/>
</dbReference>
<dbReference type="InterPro" id="IPR012319">
    <property type="entry name" value="FPG_cat"/>
</dbReference>
<dbReference type="PANTHER" id="PTHR22993:SF9">
    <property type="entry name" value="FORMAMIDOPYRIMIDINE-DNA GLYCOSYLASE"/>
    <property type="match status" value="1"/>
</dbReference>
<keyword evidence="5 13" id="KW-0863">Zinc-finger</keyword>
<accession>A0ABP9G7U5</accession>
<keyword evidence="17" id="KW-1185">Reference proteome</keyword>
<evidence type="ECO:0000259" key="15">
    <source>
        <dbReference type="PROSITE" id="PS51068"/>
    </source>
</evidence>
<evidence type="ECO:0000256" key="2">
    <source>
        <dbReference type="ARBA" id="ARBA00009409"/>
    </source>
</evidence>
<evidence type="ECO:0000256" key="3">
    <source>
        <dbReference type="ARBA" id="ARBA00022723"/>
    </source>
</evidence>
<evidence type="ECO:0000313" key="17">
    <source>
        <dbReference type="Proteomes" id="UP001500368"/>
    </source>
</evidence>
<evidence type="ECO:0000256" key="10">
    <source>
        <dbReference type="ARBA" id="ARBA00023239"/>
    </source>
</evidence>
<comment type="similarity">
    <text evidence="2">Belongs to the FPG family.</text>
</comment>
<dbReference type="RefSeq" id="WP_345478600.1">
    <property type="nucleotide sequence ID" value="NZ_BAABLW010000007.1"/>
</dbReference>
<evidence type="ECO:0000259" key="14">
    <source>
        <dbReference type="PROSITE" id="PS51066"/>
    </source>
</evidence>
<evidence type="ECO:0000256" key="11">
    <source>
        <dbReference type="ARBA" id="ARBA00023268"/>
    </source>
</evidence>
<comment type="catalytic activity">
    <reaction evidence="1">
        <text>Hydrolysis of DNA containing ring-opened 7-methylguanine residues, releasing 2,6-diamino-4-hydroxy-5-(N-methyl)formamidopyrimidine.</text>
        <dbReference type="EC" id="3.2.2.23"/>
    </reaction>
</comment>
<evidence type="ECO:0000256" key="9">
    <source>
        <dbReference type="ARBA" id="ARBA00023204"/>
    </source>
</evidence>
<evidence type="ECO:0000256" key="6">
    <source>
        <dbReference type="ARBA" id="ARBA00022801"/>
    </source>
</evidence>
<keyword evidence="10" id="KW-0456">Lyase</keyword>
<organism evidence="16 17">
    <name type="scientific">Nesterenkonia rhizosphaerae</name>
    <dbReference type="NCBI Taxonomy" id="1348272"/>
    <lineage>
        <taxon>Bacteria</taxon>
        <taxon>Bacillati</taxon>
        <taxon>Actinomycetota</taxon>
        <taxon>Actinomycetes</taxon>
        <taxon>Micrococcales</taxon>
        <taxon>Micrococcaceae</taxon>
        <taxon>Nesterenkonia</taxon>
    </lineage>
</organism>
<dbReference type="PROSITE" id="PS51066">
    <property type="entry name" value="ZF_FPG_2"/>
    <property type="match status" value="1"/>
</dbReference>
<dbReference type="Gene3D" id="1.10.8.50">
    <property type="match status" value="1"/>
</dbReference>
<keyword evidence="3" id="KW-0479">Metal-binding</keyword>
<feature type="domain" description="Formamidopyrimidine-DNA glycosylase catalytic" evidence="15">
    <location>
        <begin position="2"/>
        <end position="116"/>
    </location>
</feature>
<dbReference type="Proteomes" id="UP001500368">
    <property type="component" value="Unassembled WGS sequence"/>
</dbReference>
<dbReference type="SUPFAM" id="SSF57716">
    <property type="entry name" value="Glucocorticoid receptor-like (DNA-binding domain)"/>
    <property type="match status" value="1"/>
</dbReference>
<evidence type="ECO:0000256" key="1">
    <source>
        <dbReference type="ARBA" id="ARBA00001668"/>
    </source>
</evidence>
<evidence type="ECO:0000256" key="13">
    <source>
        <dbReference type="PROSITE-ProRule" id="PRU00391"/>
    </source>
</evidence>
<evidence type="ECO:0000256" key="7">
    <source>
        <dbReference type="ARBA" id="ARBA00022833"/>
    </source>
</evidence>
<dbReference type="InterPro" id="IPR010979">
    <property type="entry name" value="Ribosomal_uS13-like_H2TH"/>
</dbReference>
<feature type="domain" description="FPG-type" evidence="14">
    <location>
        <begin position="234"/>
        <end position="268"/>
    </location>
</feature>
<keyword evidence="9" id="KW-0234">DNA repair</keyword>
<dbReference type="Gene3D" id="3.20.190.10">
    <property type="entry name" value="MutM-like, N-terminal"/>
    <property type="match status" value="1"/>
</dbReference>
<evidence type="ECO:0000256" key="4">
    <source>
        <dbReference type="ARBA" id="ARBA00022763"/>
    </source>
</evidence>
<protein>
    <submittedName>
        <fullName evidence="16">Fpg/Nei family DNA glycosylase</fullName>
    </submittedName>
</protein>
<dbReference type="Pfam" id="PF01149">
    <property type="entry name" value="Fapy_DNA_glyco"/>
    <property type="match status" value="1"/>
</dbReference>
<dbReference type="SMART" id="SM00898">
    <property type="entry name" value="Fapy_DNA_glyco"/>
    <property type="match status" value="1"/>
</dbReference>
<dbReference type="InterPro" id="IPR035937">
    <property type="entry name" value="FPG_N"/>
</dbReference>
<evidence type="ECO:0000313" key="16">
    <source>
        <dbReference type="EMBL" id="GAA4928090.1"/>
    </source>
</evidence>